<organism evidence="2 3">
    <name type="scientific">Methanomethylophilus alvi</name>
    <dbReference type="NCBI Taxonomy" id="1291540"/>
    <lineage>
        <taxon>Archaea</taxon>
        <taxon>Methanobacteriati</taxon>
        <taxon>Thermoplasmatota</taxon>
        <taxon>Thermoplasmata</taxon>
        <taxon>Methanomassiliicoccales</taxon>
        <taxon>Methanomethylophilaceae</taxon>
        <taxon>Methanomethylophilus</taxon>
    </lineage>
</organism>
<dbReference type="GeneID" id="41321248"/>
<dbReference type="PANTHER" id="PTHR30595">
    <property type="entry name" value="GLPR-RELATED TRANSCRIPTIONAL REPRESSOR"/>
    <property type="match status" value="1"/>
</dbReference>
<protein>
    <recommendedName>
        <fullName evidence="1">Schlafen AlbA-2 domain-containing protein</fullName>
    </recommendedName>
</protein>
<dbReference type="Gene3D" id="3.30.950.30">
    <property type="entry name" value="Schlafen, AAA domain"/>
    <property type="match status" value="1"/>
</dbReference>
<dbReference type="Gene3D" id="3.30.565.60">
    <property type="match status" value="1"/>
</dbReference>
<evidence type="ECO:0000313" key="3">
    <source>
        <dbReference type="Proteomes" id="UP000273278"/>
    </source>
</evidence>
<sequence>MQDLSALVKELASNPVESPWLEFKHNTNEPSMIAERISGIANSAAMLGRSCGYVIWGVEDKTHEILGTTFKPETQKVGGQELMSWLHNNLSKNADFDFQETTVDGFRMIILTIYASRQYPVAFDKCEYIRDGSYTKKLIDRPQLASKLWFALNSQRAEMMVAAEDCSPEDIRRLLAYDSFLTLLNLPDPMSEKALMDVLADNDVIVRQDNGLYTVTVLGALLFAKDLSKFGRLGRKALRIVKYNGDSKSDIARQTQDVRGYAIGFEDNIRALMLMLPSSEVIRTGKAELKEQYSVVAIREILANAMIHQDLSSSGMNLAIEVFSNRVEITNSGPILVDKERLIDAAPKSRNEKVATMMRRIKLCEELGSGWDKIVESCEKDMFSVPTVYSDENGTRVVLTVPTSYADMSSEERLWNCYMHACSCFTKGGYLTNSSLRERFGLETTNYSTVQMSTLIKAAKSRNLIKAVDENTSTRMLKYVPYWA</sequence>
<evidence type="ECO:0000313" key="2">
    <source>
        <dbReference type="EMBL" id="AYQ54625.1"/>
    </source>
</evidence>
<gene>
    <name evidence="2" type="ORF">BKD89_02235</name>
</gene>
<dbReference type="Proteomes" id="UP000273278">
    <property type="component" value="Chromosome"/>
</dbReference>
<dbReference type="EMBL" id="CP017686">
    <property type="protein sequence ID" value="AYQ54625.1"/>
    <property type="molecule type" value="Genomic_DNA"/>
</dbReference>
<reference evidence="2 3" key="1">
    <citation type="submission" date="2016-10" db="EMBL/GenBank/DDBJ databases">
        <title>Complete genome of the TMA-utilizing, human hosted archaeon Methanomethylophilus alvus Gen. nov, sp. nov., strain Mx-05, derived from a pure culture.</title>
        <authorList>
            <person name="Brugere J.-F."/>
            <person name="Ben Hania W."/>
            <person name="Chaudhary P.P."/>
            <person name="Gaci N."/>
            <person name="Borrel G."/>
            <person name="Cao Van Tuat L."/>
            <person name="Fardeau M.-L."/>
            <person name="Harris H.M.B."/>
            <person name="O'Toole P.W."/>
            <person name="Ollivier B."/>
        </authorList>
    </citation>
    <scope>NUCLEOTIDE SEQUENCE [LARGE SCALE GENOMIC DNA]</scope>
    <source>
        <strain evidence="2 3">Mx-05</strain>
    </source>
</reference>
<dbReference type="InterPro" id="IPR007421">
    <property type="entry name" value="Schlafen_AlbA_2_dom"/>
</dbReference>
<dbReference type="Pfam" id="PF13749">
    <property type="entry name" value="HATPase_c_4"/>
    <property type="match status" value="1"/>
</dbReference>
<dbReference type="Pfam" id="PF04326">
    <property type="entry name" value="SLFN_AlbA_2"/>
    <property type="match status" value="1"/>
</dbReference>
<dbReference type="AlphaFoldDB" id="A0A3G3IFN3"/>
<dbReference type="InterPro" id="IPR038461">
    <property type="entry name" value="Schlafen_AlbA_2_dom_sf"/>
</dbReference>
<dbReference type="OMA" id="ACYQHAC"/>
<proteinExistence type="predicted"/>
<dbReference type="PANTHER" id="PTHR30595:SF6">
    <property type="entry name" value="SCHLAFEN ALBA-2 DOMAIN-CONTAINING PROTEIN"/>
    <property type="match status" value="1"/>
</dbReference>
<accession>A0A3G3IFN3</accession>
<dbReference type="InterPro" id="IPR038475">
    <property type="entry name" value="RecG_C_sf"/>
</dbReference>
<dbReference type="RefSeq" id="WP_015504341.1">
    <property type="nucleotide sequence ID" value="NZ_CP017686.1"/>
</dbReference>
<evidence type="ECO:0000259" key="1">
    <source>
        <dbReference type="Pfam" id="PF04326"/>
    </source>
</evidence>
<name>A0A3G3IFN3_9ARCH</name>
<feature type="domain" description="Schlafen AlbA-2" evidence="1">
    <location>
        <begin position="17"/>
        <end position="137"/>
    </location>
</feature>